<dbReference type="InterPro" id="IPR002347">
    <property type="entry name" value="SDR_fam"/>
</dbReference>
<dbReference type="InterPro" id="IPR057326">
    <property type="entry name" value="KR_dom"/>
</dbReference>
<dbReference type="PRINTS" id="PR00080">
    <property type="entry name" value="SDRFAMILY"/>
</dbReference>
<evidence type="ECO:0000259" key="3">
    <source>
        <dbReference type="SMART" id="SM00822"/>
    </source>
</evidence>
<dbReference type="AlphaFoldDB" id="A0A433HJB1"/>
<comment type="caution">
    <text evidence="4">The sequence shown here is derived from an EMBL/GenBank/DDBJ whole genome shotgun (WGS) entry which is preliminary data.</text>
</comment>
<evidence type="ECO:0000256" key="1">
    <source>
        <dbReference type="ARBA" id="ARBA00006484"/>
    </source>
</evidence>
<dbReference type="PANTHER" id="PTHR42879:SF2">
    <property type="entry name" value="3-OXOACYL-[ACYL-CARRIER-PROTEIN] REDUCTASE FABG"/>
    <property type="match status" value="1"/>
</dbReference>
<dbReference type="Gene3D" id="3.40.50.720">
    <property type="entry name" value="NAD(P)-binding Rossmann-like Domain"/>
    <property type="match status" value="1"/>
</dbReference>
<dbReference type="Pfam" id="PF13561">
    <property type="entry name" value="adh_short_C2"/>
    <property type="match status" value="1"/>
</dbReference>
<keyword evidence="5" id="KW-1185">Reference proteome</keyword>
<dbReference type="PANTHER" id="PTHR42879">
    <property type="entry name" value="3-OXOACYL-(ACYL-CARRIER-PROTEIN) REDUCTASE"/>
    <property type="match status" value="1"/>
</dbReference>
<keyword evidence="2" id="KW-0560">Oxidoreductase</keyword>
<evidence type="ECO:0000313" key="5">
    <source>
        <dbReference type="Proteomes" id="UP000267430"/>
    </source>
</evidence>
<protein>
    <submittedName>
        <fullName evidence="4">SDR family oxidoreductase</fullName>
    </submittedName>
</protein>
<name>A0A433HJB1_9BACI</name>
<dbReference type="GO" id="GO:0032787">
    <property type="term" value="P:monocarboxylic acid metabolic process"/>
    <property type="evidence" value="ECO:0007669"/>
    <property type="project" value="UniProtKB-ARBA"/>
</dbReference>
<feature type="domain" description="Ketoreductase" evidence="3">
    <location>
        <begin position="14"/>
        <end position="218"/>
    </location>
</feature>
<dbReference type="InterPro" id="IPR036291">
    <property type="entry name" value="NAD(P)-bd_dom_sf"/>
</dbReference>
<dbReference type="RefSeq" id="WP_126865269.1">
    <property type="nucleotide sequence ID" value="NZ_JAUSTX010000002.1"/>
</dbReference>
<dbReference type="PRINTS" id="PR00081">
    <property type="entry name" value="GDHRDH"/>
</dbReference>
<dbReference type="GO" id="GO:0016491">
    <property type="term" value="F:oxidoreductase activity"/>
    <property type="evidence" value="ECO:0007669"/>
    <property type="project" value="UniProtKB-KW"/>
</dbReference>
<dbReference type="OrthoDB" id="9803333at2"/>
<sequence>MIPRLDKDWGEQVAVVTGAGSTRGIGRETALHFGRLGASVVAIDRDPIVGEVAAQIRAEGSKAIAITLDVTKDVEIQRALDQVLNEFGHIDILVNNAGITRPNSILNISRSEWELVLATDLTSSFVFTQEVLPAMMKRKYGRIINLSSISGERGGVQNGCHYSAAKAGVMGLTKHVAREMGGYGITCNAVSPGLIETDFGGFTEGDAGERRALLMKEIPAGRSGSAEEVAATICFLASPAAGYITGEIVDVNGGWHID</sequence>
<reference evidence="4 5" key="1">
    <citation type="submission" date="2018-12" db="EMBL/GenBank/DDBJ databases">
        <title>Bacillus chawlae sp. nov., Bacillus glennii sp. nov., and Bacillus saganii sp. nov. Isolated from the Vehicle Assembly Building at Kennedy Space Center where the Viking Spacecraft were Assembled.</title>
        <authorList>
            <person name="Seuylemezian A."/>
            <person name="Vaishampayan P."/>
        </authorList>
    </citation>
    <scope>NUCLEOTIDE SEQUENCE [LARGE SCALE GENOMIC DNA]</scope>
    <source>
        <strain evidence="4 5">L5</strain>
    </source>
</reference>
<evidence type="ECO:0000313" key="4">
    <source>
        <dbReference type="EMBL" id="RUQ28162.1"/>
    </source>
</evidence>
<dbReference type="NCBIfam" id="NF009466">
    <property type="entry name" value="PRK12826.1-2"/>
    <property type="match status" value="1"/>
</dbReference>
<dbReference type="SMART" id="SM00822">
    <property type="entry name" value="PKS_KR"/>
    <property type="match status" value="1"/>
</dbReference>
<dbReference type="FunFam" id="3.40.50.720:FF:000173">
    <property type="entry name" value="3-oxoacyl-[acyl-carrier protein] reductase"/>
    <property type="match status" value="1"/>
</dbReference>
<dbReference type="EMBL" id="RYZZ01000017">
    <property type="protein sequence ID" value="RUQ28162.1"/>
    <property type="molecule type" value="Genomic_DNA"/>
</dbReference>
<dbReference type="InterPro" id="IPR020904">
    <property type="entry name" value="Sc_DH/Rdtase_CS"/>
</dbReference>
<accession>A0A433HJB1</accession>
<dbReference type="InterPro" id="IPR050259">
    <property type="entry name" value="SDR"/>
</dbReference>
<dbReference type="Proteomes" id="UP000267430">
    <property type="component" value="Unassembled WGS sequence"/>
</dbReference>
<dbReference type="PROSITE" id="PS00061">
    <property type="entry name" value="ADH_SHORT"/>
    <property type="match status" value="1"/>
</dbReference>
<evidence type="ECO:0000256" key="2">
    <source>
        <dbReference type="ARBA" id="ARBA00023002"/>
    </source>
</evidence>
<gene>
    <name evidence="4" type="ORF">ELQ35_13045</name>
</gene>
<organism evidence="4 5">
    <name type="scientific">Peribacillus cavernae</name>
    <dbReference type="NCBI Taxonomy" id="1674310"/>
    <lineage>
        <taxon>Bacteria</taxon>
        <taxon>Bacillati</taxon>
        <taxon>Bacillota</taxon>
        <taxon>Bacilli</taxon>
        <taxon>Bacillales</taxon>
        <taxon>Bacillaceae</taxon>
        <taxon>Peribacillus</taxon>
    </lineage>
</organism>
<dbReference type="SUPFAM" id="SSF51735">
    <property type="entry name" value="NAD(P)-binding Rossmann-fold domains"/>
    <property type="match status" value="1"/>
</dbReference>
<proteinExistence type="inferred from homology"/>
<comment type="similarity">
    <text evidence="1">Belongs to the short-chain dehydrogenases/reductases (SDR) family.</text>
</comment>